<gene>
    <name evidence="1" type="ORF">QFC24_002932</name>
</gene>
<name>A0ACC2XN11_9TREE</name>
<protein>
    <submittedName>
        <fullName evidence="1">Uncharacterized protein</fullName>
    </submittedName>
</protein>
<evidence type="ECO:0000313" key="1">
    <source>
        <dbReference type="EMBL" id="KAJ9125000.1"/>
    </source>
</evidence>
<organism evidence="1 2">
    <name type="scientific">Naganishia onofrii</name>
    <dbReference type="NCBI Taxonomy" id="1851511"/>
    <lineage>
        <taxon>Eukaryota</taxon>
        <taxon>Fungi</taxon>
        <taxon>Dikarya</taxon>
        <taxon>Basidiomycota</taxon>
        <taxon>Agaricomycotina</taxon>
        <taxon>Tremellomycetes</taxon>
        <taxon>Filobasidiales</taxon>
        <taxon>Filobasidiaceae</taxon>
        <taxon>Naganishia</taxon>
    </lineage>
</organism>
<dbReference type="Proteomes" id="UP001234202">
    <property type="component" value="Unassembled WGS sequence"/>
</dbReference>
<keyword evidence="2" id="KW-1185">Reference proteome</keyword>
<dbReference type="EMBL" id="JASBWV010000008">
    <property type="protein sequence ID" value="KAJ9125000.1"/>
    <property type="molecule type" value="Genomic_DNA"/>
</dbReference>
<proteinExistence type="predicted"/>
<evidence type="ECO:0000313" key="2">
    <source>
        <dbReference type="Proteomes" id="UP001234202"/>
    </source>
</evidence>
<reference evidence="1" key="1">
    <citation type="submission" date="2023-04" db="EMBL/GenBank/DDBJ databases">
        <title>Draft Genome sequencing of Naganishia species isolated from polar environments using Oxford Nanopore Technology.</title>
        <authorList>
            <person name="Leo P."/>
            <person name="Venkateswaran K."/>
        </authorList>
    </citation>
    <scope>NUCLEOTIDE SEQUENCE</scope>
    <source>
        <strain evidence="1">DBVPG 5303</strain>
    </source>
</reference>
<accession>A0ACC2XN11</accession>
<sequence length="776" mass="84741">MTIPLLNSAALYESLTSASTSFDLLCRLKEVKNALIGNPLRKSEIVTSRELLGLLTDYVHVKPGDTLDHARLEVLNEATVILGSISNSSYDRVLDSLICVHLHTCLLETISFLAADIPSDPKLQAYILSKALPSLLRALRNYLVAIADYLWGWDSRTELDKEIFLDLPVDSAETVSNDADVKMKVEPERVDGSRTRAEARLALLSVYKKKHINALLSLLMDTRTQNQPQILLPLSQMLAQTAMYPVQRAALCEWGRTSPSQENALDDAWDTSVPSVPPRHTVRFSPSVFSSDTFKGPSPLVQAICSMILGTGQLGLRANSNFKLKQAGLDLLTVLVKDKATAIEAMQLIQQHDEGGRKGKSDMSGVQDGDGRQWRIMTELLDSRVPGIAITGGDATTRRLLGERESWNSLALPPSVSGVSLLQHLSQFMDQAQPSDERIKACYLTARLVEDNLDLQRKATETNIIARCIDIIKLGDKELQSQDSKDRPSSPLQMPQLGIVTARRLVDAGLTAVATLCTYHEPAKQKAITLGILPLVSSSLNSSAYATRTAACQVARVFSRSIAILRTTLVDSGVAKAVIELLIKEEQSYAASEGYQKGEGRKQSLQSPTAVLSAATATLCNLICEFSPMQTDFIAKNGIQTLVRLTDASDREVRINSIWALRNMVFKSEESVRSRVIDALGWTTLRRHLQDPHPEIAEQALAFTRNLIAEASEGEITRLFEGVGEEALFNAIEASMAVPSRGQSGFEGASEGGSFKPCGHIAALQASDRLEQALVG</sequence>
<comment type="caution">
    <text evidence="1">The sequence shown here is derived from an EMBL/GenBank/DDBJ whole genome shotgun (WGS) entry which is preliminary data.</text>
</comment>